<feature type="domain" description="HMA" evidence="16">
    <location>
        <begin position="1"/>
        <end position="65"/>
    </location>
</feature>
<dbReference type="Gene3D" id="3.40.50.1000">
    <property type="entry name" value="HAD superfamily/HAD-like"/>
    <property type="match status" value="1"/>
</dbReference>
<feature type="transmembrane region" description="Helical" evidence="15">
    <location>
        <begin position="81"/>
        <end position="102"/>
    </location>
</feature>
<dbReference type="FunFam" id="2.70.150.10:FF:000002">
    <property type="entry name" value="Copper-transporting ATPase 1, putative"/>
    <property type="match status" value="1"/>
</dbReference>
<dbReference type="GO" id="GO:0016887">
    <property type="term" value="F:ATP hydrolysis activity"/>
    <property type="evidence" value="ECO:0007669"/>
    <property type="project" value="InterPro"/>
</dbReference>
<dbReference type="InterPro" id="IPR036412">
    <property type="entry name" value="HAD-like_sf"/>
</dbReference>
<dbReference type="NCBIfam" id="TIGR01511">
    <property type="entry name" value="ATPase-IB1_Cu"/>
    <property type="match status" value="1"/>
</dbReference>
<keyword evidence="11" id="KW-1278">Translocase</keyword>
<dbReference type="InterPro" id="IPR001757">
    <property type="entry name" value="P_typ_ATPase"/>
</dbReference>
<dbReference type="GO" id="GO:0012505">
    <property type="term" value="C:endomembrane system"/>
    <property type="evidence" value="ECO:0007669"/>
    <property type="project" value="UniProtKB-SubCell"/>
</dbReference>
<feature type="transmembrane region" description="Helical" evidence="15">
    <location>
        <begin position="677"/>
        <end position="701"/>
    </location>
</feature>
<dbReference type="EMBL" id="LMVO01000012">
    <property type="protein sequence ID" value="PAV09503.1"/>
    <property type="molecule type" value="Genomic_DNA"/>
</dbReference>
<evidence type="ECO:0000313" key="17">
    <source>
        <dbReference type="EMBL" id="PAV09503.1"/>
    </source>
</evidence>
<evidence type="ECO:0000313" key="18">
    <source>
        <dbReference type="Proteomes" id="UP000243820"/>
    </source>
</evidence>
<dbReference type="InterPro" id="IPR023214">
    <property type="entry name" value="HAD_sf"/>
</dbReference>
<dbReference type="InterPro" id="IPR044492">
    <property type="entry name" value="P_typ_ATPase_HD_dom"/>
</dbReference>
<keyword evidence="8" id="KW-0187">Copper transport</keyword>
<dbReference type="GO" id="GO:0043682">
    <property type="term" value="F:P-type divalent copper transporter activity"/>
    <property type="evidence" value="ECO:0007669"/>
    <property type="project" value="TreeGrafter"/>
</dbReference>
<reference evidence="17 18" key="1">
    <citation type="journal article" date="2017" name="BMC Genomics">
        <title>Genomic analysis of methanogenic archaea reveals a shift towards energy conservation.</title>
        <authorList>
            <person name="Gilmore S.P."/>
            <person name="Henske J.K."/>
            <person name="Sexton J.A."/>
            <person name="Solomon K.V."/>
            <person name="Seppala S."/>
            <person name="Yoo J.I."/>
            <person name="Huyett L.M."/>
            <person name="Pressman A."/>
            <person name="Cogan J.Z."/>
            <person name="Kivenson V."/>
            <person name="Peng X."/>
            <person name="Tan Y."/>
            <person name="Valentine D.L."/>
            <person name="O'Malley M.A."/>
        </authorList>
    </citation>
    <scope>NUCLEOTIDE SEQUENCE [LARGE SCALE GENOMIC DNA]</scope>
    <source>
        <strain evidence="17 18">XII</strain>
    </source>
</reference>
<proteinExistence type="inferred from homology"/>
<keyword evidence="6" id="KW-0677">Repeat</keyword>
<dbReference type="InterPro" id="IPR018303">
    <property type="entry name" value="ATPase_P-typ_P_site"/>
</dbReference>
<dbReference type="InterPro" id="IPR006122">
    <property type="entry name" value="HMA_Cu_ion-bd"/>
</dbReference>
<evidence type="ECO:0000256" key="10">
    <source>
        <dbReference type="ARBA" id="ARBA00022842"/>
    </source>
</evidence>
<comment type="similarity">
    <text evidence="2">Belongs to the cation transport ATPase (P-type) (TC 3.A.3) family. Type IB subfamily.</text>
</comment>
<dbReference type="InterPro" id="IPR027256">
    <property type="entry name" value="P-typ_ATPase_IB"/>
</dbReference>
<keyword evidence="8" id="KW-0186">Copper</keyword>
<keyword evidence="7" id="KW-0547">Nucleotide-binding</keyword>
<dbReference type="Pfam" id="PF00403">
    <property type="entry name" value="HMA"/>
    <property type="match status" value="2"/>
</dbReference>
<dbReference type="PANTHER" id="PTHR43520">
    <property type="entry name" value="ATP7, ISOFORM B"/>
    <property type="match status" value="1"/>
</dbReference>
<dbReference type="GO" id="GO:0055070">
    <property type="term" value="P:copper ion homeostasis"/>
    <property type="evidence" value="ECO:0007669"/>
    <property type="project" value="TreeGrafter"/>
</dbReference>
<keyword evidence="3" id="KW-0813">Transport</keyword>
<dbReference type="PRINTS" id="PR00943">
    <property type="entry name" value="CUATPASE"/>
</dbReference>
<sequence length="810" mass="85208">MKKTYSVSGMTCSACSLHVEKAAKSVEGVRSASVNLLENRLVVESDDISDDQIRQAVRSAGYDLVMGEPPREGSLLRPMQIRLILSFAFLIPLMYLSMGHMWGFPLLQWTHDPANAGIFALSQLVLTIPIVIANNKYYTSGIPALFRRAPNMDSLVAIGSLAALTYGVYAIYAIFSALSIGDMTAAGMWSMDLYFESAAMILSLVTIGKYLEARSKGKTTEAVRKLIDLAPKTATVLRSGVEVVIPAEQVAVGDVIVVRPGAGIPVDGTITEGSAPIDLSALTGESIPVVKNPGDSVSAGTISLGSFTFRAEKVGEDTTLAAIVELVQNANASKAPIGKLADKVSGIFVPLVMSIAVLSGAVWMLLGEPFTFALSIAISVLVISCPCALGLATPVAIMVATGKAASLGILIKSAESLETAGRADTILLDKTGTVTIGKPEVTEVITLSGTREDLLAVAASVESASEHPLSKAVITYAEENGITFVKAQDFSAVPGRGVSASISGKICYAGNAAFMEENGIPLTPASVNGTPLYFASGNELLGIISVADKIRPTSKAAVAGLQALGLDVVLLTGDTHTVADSVARQLSIKNVIAEVMPAEKEGQVRTLQEAGHHVIMVGDGINDSPSLARADVGIAIGAGSDIALESADFVLMKSDPWDIVSAIRLSRATLRNIKQNLFWAFIYNTIGIPLAAGVFFVPFGWKLSPGFAALAMSLSSVCVVLNALRLRFFTSALPTTSKEETMKKVLTIDGMMCEHCKMTVEKVLSRIPGVVSARVDIKAKTATVELSGNVSDEEFTRVISESGYTILSIN</sequence>
<dbReference type="GO" id="GO:0016020">
    <property type="term" value="C:membrane"/>
    <property type="evidence" value="ECO:0007669"/>
    <property type="project" value="InterPro"/>
</dbReference>
<evidence type="ECO:0000256" key="6">
    <source>
        <dbReference type="ARBA" id="ARBA00022737"/>
    </source>
</evidence>
<evidence type="ECO:0000256" key="12">
    <source>
        <dbReference type="ARBA" id="ARBA00022989"/>
    </source>
</evidence>
<evidence type="ECO:0000256" key="15">
    <source>
        <dbReference type="SAM" id="Phobius"/>
    </source>
</evidence>
<dbReference type="Proteomes" id="UP000243820">
    <property type="component" value="Unassembled WGS sequence"/>
</dbReference>
<dbReference type="InterPro" id="IPR008250">
    <property type="entry name" value="ATPase_P-typ_transduc_dom_A_sf"/>
</dbReference>
<dbReference type="Pfam" id="PF00702">
    <property type="entry name" value="Hydrolase"/>
    <property type="match status" value="1"/>
</dbReference>
<evidence type="ECO:0000256" key="11">
    <source>
        <dbReference type="ARBA" id="ARBA00022967"/>
    </source>
</evidence>
<dbReference type="PANTHER" id="PTHR43520:SF8">
    <property type="entry name" value="P-TYPE CU(+) TRANSPORTER"/>
    <property type="match status" value="1"/>
</dbReference>
<evidence type="ECO:0000256" key="2">
    <source>
        <dbReference type="ARBA" id="ARBA00006024"/>
    </source>
</evidence>
<dbReference type="SFLD" id="SFLDG00002">
    <property type="entry name" value="C1.7:_P-type_atpase_like"/>
    <property type="match status" value="1"/>
</dbReference>
<dbReference type="Pfam" id="PF00122">
    <property type="entry name" value="E1-E2_ATPase"/>
    <property type="match status" value="1"/>
</dbReference>
<dbReference type="SUPFAM" id="SSF81653">
    <property type="entry name" value="Calcium ATPase, transduction domain A"/>
    <property type="match status" value="1"/>
</dbReference>
<dbReference type="PROSITE" id="PS00154">
    <property type="entry name" value="ATPASE_E1_E2"/>
    <property type="match status" value="1"/>
</dbReference>
<evidence type="ECO:0000256" key="13">
    <source>
        <dbReference type="ARBA" id="ARBA00023065"/>
    </source>
</evidence>
<keyword evidence="4 15" id="KW-0812">Transmembrane</keyword>
<keyword evidence="14 15" id="KW-0472">Membrane</keyword>
<dbReference type="RefSeq" id="WP_095642091.1">
    <property type="nucleotide sequence ID" value="NZ_LMVO01000012.1"/>
</dbReference>
<feature type="transmembrane region" description="Helical" evidence="15">
    <location>
        <begin position="155"/>
        <end position="181"/>
    </location>
</feature>
<dbReference type="AlphaFoldDB" id="A0AAX0Q8T9"/>
<protein>
    <submittedName>
        <fullName evidence="17">Copper-binding protein</fullName>
    </submittedName>
</protein>
<dbReference type="InterPro" id="IPR023298">
    <property type="entry name" value="ATPase_P-typ_TM_dom_sf"/>
</dbReference>
<dbReference type="GO" id="GO:0005507">
    <property type="term" value="F:copper ion binding"/>
    <property type="evidence" value="ECO:0007669"/>
    <property type="project" value="InterPro"/>
</dbReference>
<dbReference type="PROSITE" id="PS50846">
    <property type="entry name" value="HMA_2"/>
    <property type="match status" value="2"/>
</dbReference>
<feature type="transmembrane region" description="Helical" evidence="15">
    <location>
        <begin position="344"/>
        <end position="366"/>
    </location>
</feature>
<gene>
    <name evidence="17" type="ORF">ASJ83_02695</name>
</gene>
<evidence type="ECO:0000256" key="3">
    <source>
        <dbReference type="ARBA" id="ARBA00022448"/>
    </source>
</evidence>
<feature type="transmembrane region" description="Helical" evidence="15">
    <location>
        <begin position="372"/>
        <end position="400"/>
    </location>
</feature>
<dbReference type="Gene3D" id="2.70.150.10">
    <property type="entry name" value="Calcium-transporting ATPase, cytoplasmic transduction domain A"/>
    <property type="match status" value="1"/>
</dbReference>
<accession>A0AAX0Q8T9</accession>
<dbReference type="Gene3D" id="3.30.70.100">
    <property type="match status" value="2"/>
</dbReference>
<dbReference type="NCBIfam" id="TIGR01512">
    <property type="entry name" value="ATPase-IB2_Cd"/>
    <property type="match status" value="1"/>
</dbReference>
<dbReference type="PRINTS" id="PR00119">
    <property type="entry name" value="CATATPASE"/>
</dbReference>
<keyword evidence="12 15" id="KW-1133">Transmembrane helix</keyword>
<evidence type="ECO:0000256" key="7">
    <source>
        <dbReference type="ARBA" id="ARBA00022741"/>
    </source>
</evidence>
<dbReference type="NCBIfam" id="TIGR01525">
    <property type="entry name" value="ATPase-IB_hvy"/>
    <property type="match status" value="1"/>
</dbReference>
<dbReference type="GO" id="GO:0005524">
    <property type="term" value="F:ATP binding"/>
    <property type="evidence" value="ECO:0007669"/>
    <property type="project" value="UniProtKB-KW"/>
</dbReference>
<comment type="subcellular location">
    <subcellularLocation>
        <location evidence="1">Endomembrane system</location>
        <topology evidence="1">Multi-pass membrane protein</topology>
    </subcellularLocation>
</comment>
<dbReference type="CDD" id="cd00371">
    <property type="entry name" value="HMA"/>
    <property type="match status" value="2"/>
</dbReference>
<feature type="domain" description="HMA" evidence="16">
    <location>
        <begin position="742"/>
        <end position="807"/>
    </location>
</feature>
<evidence type="ECO:0000259" key="16">
    <source>
        <dbReference type="PROSITE" id="PS50846"/>
    </source>
</evidence>
<feature type="transmembrane region" description="Helical" evidence="15">
    <location>
        <begin position="707"/>
        <end position="724"/>
    </location>
</feature>
<dbReference type="SUPFAM" id="SSF56784">
    <property type="entry name" value="HAD-like"/>
    <property type="match status" value="1"/>
</dbReference>
<evidence type="ECO:0000256" key="5">
    <source>
        <dbReference type="ARBA" id="ARBA00022723"/>
    </source>
</evidence>
<keyword evidence="10" id="KW-0460">Magnesium</keyword>
<dbReference type="NCBIfam" id="TIGR01494">
    <property type="entry name" value="ATPase_P-type"/>
    <property type="match status" value="1"/>
</dbReference>
<feature type="transmembrane region" description="Helical" evidence="15">
    <location>
        <begin position="193"/>
        <end position="211"/>
    </location>
</feature>
<comment type="caution">
    <text evidence="17">The sequence shown here is derived from an EMBL/GenBank/DDBJ whole genome shotgun (WGS) entry which is preliminary data.</text>
</comment>
<dbReference type="CDD" id="cd02094">
    <property type="entry name" value="P-type_ATPase_Cu-like"/>
    <property type="match status" value="1"/>
</dbReference>
<keyword evidence="13" id="KW-0406">Ion transport</keyword>
<evidence type="ECO:0000256" key="1">
    <source>
        <dbReference type="ARBA" id="ARBA00004127"/>
    </source>
</evidence>
<evidence type="ECO:0000256" key="4">
    <source>
        <dbReference type="ARBA" id="ARBA00022692"/>
    </source>
</evidence>
<dbReference type="InterPro" id="IPR059000">
    <property type="entry name" value="ATPase_P-type_domA"/>
</dbReference>
<feature type="transmembrane region" description="Helical" evidence="15">
    <location>
        <begin position="114"/>
        <end position="134"/>
    </location>
</feature>
<dbReference type="SFLD" id="SFLDF00027">
    <property type="entry name" value="p-type_atpase"/>
    <property type="match status" value="1"/>
</dbReference>
<dbReference type="InterPro" id="IPR023299">
    <property type="entry name" value="ATPase_P-typ_cyto_dom_N"/>
</dbReference>
<dbReference type="SUPFAM" id="SSF55008">
    <property type="entry name" value="HMA, heavy metal-associated domain"/>
    <property type="match status" value="2"/>
</dbReference>
<dbReference type="InterPro" id="IPR036163">
    <property type="entry name" value="HMA_dom_sf"/>
</dbReference>
<name>A0AAX0Q8T9_9EURY</name>
<dbReference type="SFLD" id="SFLDS00003">
    <property type="entry name" value="Haloacid_Dehalogenase"/>
    <property type="match status" value="1"/>
</dbReference>
<dbReference type="InterPro" id="IPR006121">
    <property type="entry name" value="HMA_dom"/>
</dbReference>
<keyword evidence="5" id="KW-0479">Metal-binding</keyword>
<dbReference type="Gene3D" id="3.40.1110.10">
    <property type="entry name" value="Calcium-transporting ATPase, cytoplasmic domain N"/>
    <property type="match status" value="1"/>
</dbReference>
<keyword evidence="9" id="KW-0067">ATP-binding</keyword>
<dbReference type="SUPFAM" id="SSF81665">
    <property type="entry name" value="Calcium ATPase, transmembrane domain M"/>
    <property type="match status" value="1"/>
</dbReference>
<evidence type="ECO:0000256" key="9">
    <source>
        <dbReference type="ARBA" id="ARBA00022840"/>
    </source>
</evidence>
<dbReference type="NCBIfam" id="TIGR00003">
    <property type="entry name" value="copper ion binding protein"/>
    <property type="match status" value="2"/>
</dbReference>
<organism evidence="17 18">
    <name type="scientific">Methanocorpusculum parvum</name>
    <dbReference type="NCBI Taxonomy" id="2193"/>
    <lineage>
        <taxon>Archaea</taxon>
        <taxon>Methanobacteriati</taxon>
        <taxon>Methanobacteriota</taxon>
        <taxon>Stenosarchaea group</taxon>
        <taxon>Methanomicrobia</taxon>
        <taxon>Methanomicrobiales</taxon>
        <taxon>Methanocorpusculaceae</taxon>
        <taxon>Methanocorpusculum</taxon>
    </lineage>
</organism>
<evidence type="ECO:0000256" key="14">
    <source>
        <dbReference type="ARBA" id="ARBA00023136"/>
    </source>
</evidence>
<evidence type="ECO:0000256" key="8">
    <source>
        <dbReference type="ARBA" id="ARBA00022796"/>
    </source>
</evidence>
<keyword evidence="18" id="KW-1185">Reference proteome</keyword>